<accession>A0A433TLV2</accession>
<evidence type="ECO:0000313" key="4">
    <source>
        <dbReference type="Proteomes" id="UP000271974"/>
    </source>
</evidence>
<feature type="compositionally biased region" description="Basic and acidic residues" evidence="2">
    <location>
        <begin position="138"/>
        <end position="147"/>
    </location>
</feature>
<feature type="compositionally biased region" description="Basic and acidic residues" evidence="2">
    <location>
        <begin position="355"/>
        <end position="409"/>
    </location>
</feature>
<name>A0A433TLV2_ELYCH</name>
<gene>
    <name evidence="3" type="ORF">EGW08_009690</name>
</gene>
<dbReference type="Proteomes" id="UP000271974">
    <property type="component" value="Unassembled WGS sequence"/>
</dbReference>
<keyword evidence="1" id="KW-0175">Coiled coil</keyword>
<evidence type="ECO:0000256" key="2">
    <source>
        <dbReference type="SAM" id="MobiDB-lite"/>
    </source>
</evidence>
<reference evidence="3 4" key="1">
    <citation type="submission" date="2019-01" db="EMBL/GenBank/DDBJ databases">
        <title>A draft genome assembly of the solar-powered sea slug Elysia chlorotica.</title>
        <authorList>
            <person name="Cai H."/>
            <person name="Li Q."/>
            <person name="Fang X."/>
            <person name="Li J."/>
            <person name="Curtis N.E."/>
            <person name="Altenburger A."/>
            <person name="Shibata T."/>
            <person name="Feng M."/>
            <person name="Maeda T."/>
            <person name="Schwartz J.A."/>
            <person name="Shigenobu S."/>
            <person name="Lundholm N."/>
            <person name="Nishiyama T."/>
            <person name="Yang H."/>
            <person name="Hasebe M."/>
            <person name="Li S."/>
            <person name="Pierce S.K."/>
            <person name="Wang J."/>
        </authorList>
    </citation>
    <scope>NUCLEOTIDE SEQUENCE [LARGE SCALE GENOMIC DNA]</scope>
    <source>
        <strain evidence="3">EC2010</strain>
        <tissue evidence="3">Whole organism of an adult</tissue>
    </source>
</reference>
<feature type="compositionally biased region" description="Basic and acidic residues" evidence="2">
    <location>
        <begin position="115"/>
        <end position="125"/>
    </location>
</feature>
<feature type="compositionally biased region" description="Low complexity" evidence="2">
    <location>
        <begin position="617"/>
        <end position="629"/>
    </location>
</feature>
<feature type="region of interest" description="Disordered" evidence="2">
    <location>
        <begin position="355"/>
        <end position="523"/>
    </location>
</feature>
<feature type="compositionally biased region" description="Basic and acidic residues" evidence="2">
    <location>
        <begin position="420"/>
        <end position="438"/>
    </location>
</feature>
<feature type="region of interest" description="Disordered" evidence="2">
    <location>
        <begin position="584"/>
        <end position="671"/>
    </location>
</feature>
<evidence type="ECO:0000256" key="1">
    <source>
        <dbReference type="SAM" id="Coils"/>
    </source>
</evidence>
<evidence type="ECO:0008006" key="5">
    <source>
        <dbReference type="Google" id="ProtNLM"/>
    </source>
</evidence>
<feature type="compositionally biased region" description="Acidic residues" evidence="2">
    <location>
        <begin position="57"/>
        <end position="87"/>
    </location>
</feature>
<protein>
    <recommendedName>
        <fullName evidence="5">RRM domain-containing protein</fullName>
    </recommendedName>
</protein>
<feature type="region of interest" description="Disordered" evidence="2">
    <location>
        <begin position="1"/>
        <end position="153"/>
    </location>
</feature>
<feature type="compositionally biased region" description="Polar residues" evidence="2">
    <location>
        <begin position="31"/>
        <end position="52"/>
    </location>
</feature>
<organism evidence="3 4">
    <name type="scientific">Elysia chlorotica</name>
    <name type="common">Eastern emerald elysia</name>
    <name type="synonym">Sea slug</name>
    <dbReference type="NCBI Taxonomy" id="188477"/>
    <lineage>
        <taxon>Eukaryota</taxon>
        <taxon>Metazoa</taxon>
        <taxon>Spiralia</taxon>
        <taxon>Lophotrochozoa</taxon>
        <taxon>Mollusca</taxon>
        <taxon>Gastropoda</taxon>
        <taxon>Heterobranchia</taxon>
        <taxon>Euthyneura</taxon>
        <taxon>Panpulmonata</taxon>
        <taxon>Sacoglossa</taxon>
        <taxon>Placobranchoidea</taxon>
        <taxon>Plakobranchidae</taxon>
        <taxon>Elysia</taxon>
    </lineage>
</organism>
<proteinExistence type="predicted"/>
<feature type="compositionally biased region" description="Basic and acidic residues" evidence="2">
    <location>
        <begin position="631"/>
        <end position="650"/>
    </location>
</feature>
<feature type="coiled-coil region" evidence="1">
    <location>
        <begin position="531"/>
        <end position="569"/>
    </location>
</feature>
<feature type="compositionally biased region" description="Acidic residues" evidence="2">
    <location>
        <begin position="126"/>
        <end position="137"/>
    </location>
</feature>
<keyword evidence="4" id="KW-1185">Reference proteome</keyword>
<sequence length="760" mass="83401">MASEENGTPAEVIDELGSSFLETEEGGNGTLDITTETNPSQTVSQTDNSTCGKANDTEEGVDNIEGLEDAELGQDDAEEEEGDEALLDADVTAPEEGVEEEKNDPSTGKDSTTTSEKDDAKKKEDQEEEEDAEETEEAEKKMAEKFDPNQMPQVNVATLATRKWQIKVYPLRPTDFMSGQIAKVFKQAKESLLYLYTAGNNGKFSNGKAELYVSTISQAAKVMHNLIKMEFFHPETNIKIIRRNDAGAVVEKAYMRFDTKMTSLLCQPTGPQRRVGTKRERIIGSVFLKNLPDGATKDMLRVMFPFAAEINFNPEKFKDSTARLVLSNRNGVIPCLKAFSKVELGGNILELRPLEKRSRPDEVPKKTQSADKSEKPKEDDKVSAPAKETGKFQAKKEDPKQPAEKDSVKKGATNEAGDTSQKDIRKPGPPPKRVDPKRGRGAAAKTPQNNSRFGTVAKKFPQNRFGQQRWQDRQGGPSTARRGGLRNTGRGSGFVSGGRSRFDSSGGGFRAGVSPGRMQMGGMGGRSDMVNAEVTKEMIQLQAQLNNAIKNQMSMLSQTQIALEQAKRDAALSTAAAAAAAINNTNSGGSMGFSRGANSTQDQYGRVAEQNRRGQMDTTNRQQQRTPNRNRPRDNRRDNFGARGSARDTRGSYSGGKRNSMRAGFSTDDYEDVSYPKRSNLAVTRSWAEESEHLDAYRNNSSASYGAGTYRDEVADYTDDSAYDNVYNARSGSNRLYGGTSFGNSARNLDYSGSSYDYGY</sequence>
<dbReference type="AlphaFoldDB" id="A0A433TLV2"/>
<dbReference type="EMBL" id="RQTK01000281">
    <property type="protein sequence ID" value="RUS82560.1"/>
    <property type="molecule type" value="Genomic_DNA"/>
</dbReference>
<dbReference type="OrthoDB" id="6136763at2759"/>
<evidence type="ECO:0000313" key="3">
    <source>
        <dbReference type="EMBL" id="RUS82560.1"/>
    </source>
</evidence>
<comment type="caution">
    <text evidence="3">The sequence shown here is derived from an EMBL/GenBank/DDBJ whole genome shotgun (WGS) entry which is preliminary data.</text>
</comment>